<dbReference type="Pfam" id="PF01925">
    <property type="entry name" value="TauE"/>
    <property type="match status" value="1"/>
</dbReference>
<evidence type="ECO:0000256" key="4">
    <source>
        <dbReference type="ARBA" id="ARBA00022475"/>
    </source>
</evidence>
<dbReference type="EMBL" id="JBHUGH010000003">
    <property type="protein sequence ID" value="MFD1911473.1"/>
    <property type="molecule type" value="Genomic_DNA"/>
</dbReference>
<dbReference type="PANTHER" id="PTHR30269">
    <property type="entry name" value="TRANSMEMBRANE PROTEIN YFCA"/>
    <property type="match status" value="1"/>
</dbReference>
<evidence type="ECO:0000313" key="9">
    <source>
        <dbReference type="EMBL" id="MFD1911473.1"/>
    </source>
</evidence>
<feature type="transmembrane region" description="Helical" evidence="8">
    <location>
        <begin position="237"/>
        <end position="254"/>
    </location>
</feature>
<dbReference type="PANTHER" id="PTHR30269:SF32">
    <property type="entry name" value="MEMBRANE TRANSPORTER PROTEIN-RELATED"/>
    <property type="match status" value="1"/>
</dbReference>
<comment type="subcellular location">
    <subcellularLocation>
        <location evidence="1 8">Cell membrane</location>
        <topology evidence="1 8">Multi-pass membrane protein</topology>
    </subcellularLocation>
</comment>
<feature type="transmembrane region" description="Helical" evidence="8">
    <location>
        <begin position="12"/>
        <end position="30"/>
    </location>
</feature>
<keyword evidence="5 8" id="KW-0812">Transmembrane</keyword>
<evidence type="ECO:0000256" key="7">
    <source>
        <dbReference type="ARBA" id="ARBA00023136"/>
    </source>
</evidence>
<organism evidence="9 10">
    <name type="scientific">Halodurantibacterium flavum</name>
    <dbReference type="NCBI Taxonomy" id="1382802"/>
    <lineage>
        <taxon>Bacteria</taxon>
        <taxon>Pseudomonadati</taxon>
        <taxon>Pseudomonadota</taxon>
        <taxon>Alphaproteobacteria</taxon>
        <taxon>Rhodobacterales</taxon>
        <taxon>Paracoccaceae</taxon>
        <taxon>Halodurantibacterium</taxon>
    </lineage>
</organism>
<feature type="transmembrane region" description="Helical" evidence="8">
    <location>
        <begin position="176"/>
        <end position="193"/>
    </location>
</feature>
<dbReference type="InterPro" id="IPR002781">
    <property type="entry name" value="TM_pro_TauE-like"/>
</dbReference>
<keyword evidence="6 8" id="KW-1133">Transmembrane helix</keyword>
<reference evidence="10" key="1">
    <citation type="journal article" date="2019" name="Int. J. Syst. Evol. Microbiol.">
        <title>The Global Catalogue of Microorganisms (GCM) 10K type strain sequencing project: providing services to taxonomists for standard genome sequencing and annotation.</title>
        <authorList>
            <consortium name="The Broad Institute Genomics Platform"/>
            <consortium name="The Broad Institute Genome Sequencing Center for Infectious Disease"/>
            <person name="Wu L."/>
            <person name="Ma J."/>
        </authorList>
    </citation>
    <scope>NUCLEOTIDE SEQUENCE [LARGE SCALE GENOMIC DNA]</scope>
    <source>
        <strain evidence="10">CGMCC 4.7242</strain>
    </source>
</reference>
<evidence type="ECO:0000256" key="3">
    <source>
        <dbReference type="ARBA" id="ARBA00022448"/>
    </source>
</evidence>
<sequence>MHYLMAGLEPWVFWLAIAITLFGGIVKGAVGFAMPMIVISGFSSIMPAELALAGLILPTLATNISQAFRQGAAAAWGSVRDYWRMILLISIFILISAQFMPQIPAGVLYLILGVPITGYAALELLGRQLRFRIEHRRRAEVATGIVGGLYGGISGVWGPPVLVYLLSIGAPKADVIRVQGVIFLIGAVVLLVAHMQSGVVNAVTLPFSAAMILPGMVGLWLGYGLQDRLDAARFRRWTLVVLALTGLNLIRRALMM</sequence>
<proteinExistence type="inferred from homology"/>
<accession>A0ABW4S2B1</accession>
<gene>
    <name evidence="9" type="ORF">ACFSGJ_04505</name>
</gene>
<feature type="transmembrane region" description="Helical" evidence="8">
    <location>
        <begin position="82"/>
        <end position="100"/>
    </location>
</feature>
<keyword evidence="3" id="KW-0813">Transport</keyword>
<evidence type="ECO:0000256" key="6">
    <source>
        <dbReference type="ARBA" id="ARBA00022989"/>
    </source>
</evidence>
<comment type="similarity">
    <text evidence="2 8">Belongs to the 4-toluene sulfonate uptake permease (TSUP) (TC 2.A.102) family.</text>
</comment>
<protein>
    <recommendedName>
        <fullName evidence="8">Probable membrane transporter protein</fullName>
    </recommendedName>
</protein>
<evidence type="ECO:0000256" key="1">
    <source>
        <dbReference type="ARBA" id="ARBA00004651"/>
    </source>
</evidence>
<feature type="transmembrane region" description="Helical" evidence="8">
    <location>
        <begin position="106"/>
        <end position="126"/>
    </location>
</feature>
<keyword evidence="10" id="KW-1185">Reference proteome</keyword>
<evidence type="ECO:0000256" key="2">
    <source>
        <dbReference type="ARBA" id="ARBA00009142"/>
    </source>
</evidence>
<evidence type="ECO:0000256" key="5">
    <source>
        <dbReference type="ARBA" id="ARBA00022692"/>
    </source>
</evidence>
<dbReference type="InterPro" id="IPR052017">
    <property type="entry name" value="TSUP"/>
</dbReference>
<feature type="transmembrane region" description="Helical" evidence="8">
    <location>
        <begin position="147"/>
        <end position="170"/>
    </location>
</feature>
<comment type="caution">
    <text evidence="9">The sequence shown here is derived from an EMBL/GenBank/DDBJ whole genome shotgun (WGS) entry which is preliminary data.</text>
</comment>
<keyword evidence="7 8" id="KW-0472">Membrane</keyword>
<feature type="transmembrane region" description="Helical" evidence="8">
    <location>
        <begin position="36"/>
        <end position="61"/>
    </location>
</feature>
<keyword evidence="4 8" id="KW-1003">Cell membrane</keyword>
<dbReference type="RefSeq" id="WP_390259801.1">
    <property type="nucleotide sequence ID" value="NZ_JBHUGH010000003.1"/>
</dbReference>
<feature type="transmembrane region" description="Helical" evidence="8">
    <location>
        <begin position="205"/>
        <end position="225"/>
    </location>
</feature>
<evidence type="ECO:0000313" key="10">
    <source>
        <dbReference type="Proteomes" id="UP001597353"/>
    </source>
</evidence>
<evidence type="ECO:0000256" key="8">
    <source>
        <dbReference type="RuleBase" id="RU363041"/>
    </source>
</evidence>
<name>A0ABW4S2B1_9RHOB</name>
<dbReference type="Proteomes" id="UP001597353">
    <property type="component" value="Unassembled WGS sequence"/>
</dbReference>